<dbReference type="Gene3D" id="3.60.110.10">
    <property type="entry name" value="Carbon-nitrogen hydrolase"/>
    <property type="match status" value="3"/>
</dbReference>
<dbReference type="Pfam" id="PF00795">
    <property type="entry name" value="CN_hydrolase"/>
    <property type="match status" value="2"/>
</dbReference>
<dbReference type="SUPFAM" id="SSF56317">
    <property type="entry name" value="Carbon-nitrogen hydrolase"/>
    <property type="match status" value="2"/>
</dbReference>
<feature type="domain" description="CN hydrolase" evidence="5">
    <location>
        <begin position="11"/>
        <end position="312"/>
    </location>
</feature>
<gene>
    <name evidence="6" type="ORF">KUTeg_008923</name>
</gene>
<evidence type="ECO:0000256" key="3">
    <source>
        <dbReference type="ARBA" id="ARBA00041576"/>
    </source>
</evidence>
<comment type="catalytic activity">
    <reaction evidence="4">
        <text>2-oxosuccinamate + H2O = oxaloacetate + NH4(+)</text>
        <dbReference type="Rhea" id="RHEA:59412"/>
        <dbReference type="ChEBI" id="CHEBI:15377"/>
        <dbReference type="ChEBI" id="CHEBI:16452"/>
        <dbReference type="ChEBI" id="CHEBI:28938"/>
        <dbReference type="ChEBI" id="CHEBI:57735"/>
        <dbReference type="EC" id="3.5.1.3"/>
    </reaction>
    <physiologicalReaction direction="left-to-right" evidence="4">
        <dbReference type="Rhea" id="RHEA:59413"/>
    </physiologicalReaction>
</comment>
<evidence type="ECO:0000256" key="4">
    <source>
        <dbReference type="ARBA" id="ARBA00048745"/>
    </source>
</evidence>
<dbReference type="EMBL" id="JARBDR010000342">
    <property type="protein sequence ID" value="KAJ8314362.1"/>
    <property type="molecule type" value="Genomic_DNA"/>
</dbReference>
<accession>A0ABQ9FAJ3</accession>
<organism evidence="6 7">
    <name type="scientific">Tegillarca granosa</name>
    <name type="common">Malaysian cockle</name>
    <name type="synonym">Anadara granosa</name>
    <dbReference type="NCBI Taxonomy" id="220873"/>
    <lineage>
        <taxon>Eukaryota</taxon>
        <taxon>Metazoa</taxon>
        <taxon>Spiralia</taxon>
        <taxon>Lophotrochozoa</taxon>
        <taxon>Mollusca</taxon>
        <taxon>Bivalvia</taxon>
        <taxon>Autobranchia</taxon>
        <taxon>Pteriomorphia</taxon>
        <taxon>Arcoida</taxon>
        <taxon>Arcoidea</taxon>
        <taxon>Arcidae</taxon>
        <taxon>Tegillarca</taxon>
    </lineage>
</organism>
<proteinExistence type="predicted"/>
<comment type="catalytic activity">
    <reaction evidence="1">
        <text>2-oxoglutaramate + H2O = 2-oxoglutarate + NH4(+)</text>
        <dbReference type="Rhea" id="RHEA:32963"/>
        <dbReference type="ChEBI" id="CHEBI:15377"/>
        <dbReference type="ChEBI" id="CHEBI:16769"/>
        <dbReference type="ChEBI" id="CHEBI:16810"/>
        <dbReference type="ChEBI" id="CHEBI:28938"/>
        <dbReference type="EC" id="3.5.1.3"/>
    </reaction>
    <physiologicalReaction direction="left-to-right" evidence="1">
        <dbReference type="Rhea" id="RHEA:32964"/>
    </physiologicalReaction>
</comment>
<comment type="caution">
    <text evidence="6">The sequence shown here is derived from an EMBL/GenBank/DDBJ whole genome shotgun (WGS) entry which is preliminary data.</text>
</comment>
<dbReference type="PROSITE" id="PS50263">
    <property type="entry name" value="CN_HYDROLASE"/>
    <property type="match status" value="1"/>
</dbReference>
<keyword evidence="7" id="KW-1185">Reference proteome</keyword>
<dbReference type="InterPro" id="IPR003010">
    <property type="entry name" value="C-N_Hydrolase"/>
</dbReference>
<evidence type="ECO:0000313" key="6">
    <source>
        <dbReference type="EMBL" id="KAJ8314362.1"/>
    </source>
</evidence>
<evidence type="ECO:0000313" key="7">
    <source>
        <dbReference type="Proteomes" id="UP001217089"/>
    </source>
</evidence>
<protein>
    <recommendedName>
        <fullName evidence="2">omega-amidase</fullName>
        <ecNumber evidence="2">3.5.1.3</ecNumber>
    </recommendedName>
    <alternativeName>
        <fullName evidence="3">Nitrilase homolog 2</fullName>
    </alternativeName>
</protein>
<feature type="non-terminal residue" evidence="6">
    <location>
        <position position="504"/>
    </location>
</feature>
<dbReference type="PANTHER" id="PTHR23088:SF30">
    <property type="entry name" value="OMEGA-AMIDASE NIT2"/>
    <property type="match status" value="1"/>
</dbReference>
<name>A0ABQ9FAJ3_TEGGR</name>
<evidence type="ECO:0000256" key="2">
    <source>
        <dbReference type="ARBA" id="ARBA00039118"/>
    </source>
</evidence>
<dbReference type="InterPro" id="IPR036526">
    <property type="entry name" value="C-N_Hydrolase_sf"/>
</dbReference>
<dbReference type="Proteomes" id="UP001217089">
    <property type="component" value="Unassembled WGS sequence"/>
</dbReference>
<dbReference type="PANTHER" id="PTHR23088">
    <property type="entry name" value="NITRILASE-RELATED"/>
    <property type="match status" value="1"/>
</dbReference>
<sequence>MFKDKSPKFGDRIALVQMFVSGTKYLDLKKVETMVGEAVRNGAKLVTLPLSIEYFTCLLDPAIILQSRESIPGPISECMSDLSKRHGIFLAAGSIPEKHYDGNNKIYNACCIFDPKGKMIAQHRKMHLFDIELGDNLNITESSFSFHGKNFTVFDTGAKLLLFAGAFSARKTGPAHWEVLQRARAIDNQTYVGAVSPATDEKQSYIPWGHRLCKVGVGICLDLRYPELARINCQKGASLLLFTGAFSARKTGPAHWEVLQRARAIDNQVYVAAVSPAFDEQKGMQRGDIVLSGNIVAKAAEDEEIIYGDIGKISYYWLPNDNIFSDYRNDHLYVSIKFRVLQDLEYMEEIRRQMPLDNLRRNDLHKSNLKVPLTCLNDKQDAVLVHMYCRNDKQDAVLVHMYCRNDKQDAVLVHMYRLNDQQYAVLIKMFIYISFMTEYLQSLRMPNTYSFSAYFWPQEQDLYRFNTSFKVSSKDEISNKHTTVVYLYQGQIPWLPGTNQKKKY</sequence>
<evidence type="ECO:0000256" key="1">
    <source>
        <dbReference type="ARBA" id="ARBA00036637"/>
    </source>
</evidence>
<reference evidence="6 7" key="1">
    <citation type="submission" date="2022-12" db="EMBL/GenBank/DDBJ databases">
        <title>Chromosome-level genome of Tegillarca granosa.</title>
        <authorList>
            <person name="Kim J."/>
        </authorList>
    </citation>
    <scope>NUCLEOTIDE SEQUENCE [LARGE SCALE GENOMIC DNA]</scope>
    <source>
        <strain evidence="6">Teg-2019</strain>
        <tissue evidence="6">Adductor muscle</tissue>
    </source>
</reference>
<dbReference type="EC" id="3.5.1.3" evidence="2"/>
<evidence type="ECO:0000259" key="5">
    <source>
        <dbReference type="PROSITE" id="PS50263"/>
    </source>
</evidence>